<organism evidence="1 2">
    <name type="scientific">Halalkalibacter akibai (strain ATCC 43226 / DSM 21942 / CIP 109018 / JCM 9157 / 1139)</name>
    <name type="common">Bacillus akibai</name>
    <dbReference type="NCBI Taxonomy" id="1236973"/>
    <lineage>
        <taxon>Bacteria</taxon>
        <taxon>Bacillati</taxon>
        <taxon>Bacillota</taxon>
        <taxon>Bacilli</taxon>
        <taxon>Bacillales</taxon>
        <taxon>Bacillaceae</taxon>
        <taxon>Halalkalibacter</taxon>
    </lineage>
</organism>
<dbReference type="OrthoDB" id="2418090at2"/>
<dbReference type="AlphaFoldDB" id="W4QUY1"/>
<name>W4QUY1_HALA3</name>
<keyword evidence="2" id="KW-1185">Reference proteome</keyword>
<reference evidence="1 2" key="1">
    <citation type="journal article" date="2014" name="Genome Announc.">
        <title>Draft Genome Sequences of Three Alkaliphilic Bacillus Strains, Bacillus wakoensis JCM 9140T, Bacillus akibai JCM 9157T, and Bacillus hemicellulosilyticus JCM 9152T.</title>
        <authorList>
            <person name="Yuki M."/>
            <person name="Oshima K."/>
            <person name="Suda W."/>
            <person name="Oshida Y."/>
            <person name="Kitamura K."/>
            <person name="Iida T."/>
            <person name="Hattori M."/>
            <person name="Ohkuma M."/>
        </authorList>
    </citation>
    <scope>NUCLEOTIDE SEQUENCE [LARGE SCALE GENOMIC DNA]</scope>
    <source>
        <strain evidence="1 2">JCM 9157</strain>
    </source>
</reference>
<proteinExistence type="predicted"/>
<evidence type="ECO:0008006" key="3">
    <source>
        <dbReference type="Google" id="ProtNLM"/>
    </source>
</evidence>
<dbReference type="Proteomes" id="UP000018896">
    <property type="component" value="Unassembled WGS sequence"/>
</dbReference>
<dbReference type="EMBL" id="BAUV01000015">
    <property type="protein sequence ID" value="GAE35144.1"/>
    <property type="molecule type" value="Genomic_DNA"/>
</dbReference>
<dbReference type="Gene3D" id="1.10.760.20">
    <property type="entry name" value="Protein of unknown function DUF3243"/>
    <property type="match status" value="1"/>
</dbReference>
<dbReference type="RefSeq" id="WP_035664429.1">
    <property type="nucleotide sequence ID" value="NZ_BAUV01000015.1"/>
</dbReference>
<evidence type="ECO:0000313" key="2">
    <source>
        <dbReference type="Proteomes" id="UP000018896"/>
    </source>
</evidence>
<gene>
    <name evidence="1" type="ORF">JCM9157_2239</name>
</gene>
<dbReference type="Pfam" id="PF11588">
    <property type="entry name" value="DUF3243"/>
    <property type="match status" value="1"/>
</dbReference>
<dbReference type="STRING" id="1236973.JCM9157_2239"/>
<comment type="caution">
    <text evidence="1">The sequence shown here is derived from an EMBL/GenBank/DDBJ whole genome shotgun (WGS) entry which is preliminary data.</text>
</comment>
<dbReference type="InterPro" id="IPR021637">
    <property type="entry name" value="DUF3243"/>
</dbReference>
<accession>W4QUY1</accession>
<dbReference type="InterPro" id="IPR038292">
    <property type="entry name" value="YmfJ/YflH_sf"/>
</dbReference>
<sequence>MPILNSFEEWKEHLGELLKQSKKEELERITTELGNYLQANEDPCNDQERLLTDLWKESSVEEQHMIAKFVVRLVK</sequence>
<evidence type="ECO:0000313" key="1">
    <source>
        <dbReference type="EMBL" id="GAE35144.1"/>
    </source>
</evidence>
<protein>
    <recommendedName>
        <fullName evidence="3">DUF3243 domain-containing protein</fullName>
    </recommendedName>
</protein>